<dbReference type="Gene3D" id="6.10.250.690">
    <property type="match status" value="1"/>
</dbReference>
<dbReference type="AlphaFoldDB" id="A0A3S9V2Y2"/>
<keyword evidence="4" id="KW-0805">Transcription regulation</keyword>
<reference evidence="12" key="1">
    <citation type="submission" date="2018-12" db="EMBL/GenBank/DDBJ databases">
        <title>Complete genome sequence of Paenibacillus sp. MBLB1234.</title>
        <authorList>
            <person name="Nam Y.-D."/>
            <person name="Kang J."/>
            <person name="Chung W.-H."/>
            <person name="Park Y.S."/>
        </authorList>
    </citation>
    <scope>NUCLEOTIDE SEQUENCE [LARGE SCALE GENOMIC DNA]</scope>
    <source>
        <strain evidence="12">MBLB1234</strain>
    </source>
</reference>
<dbReference type="PROSITE" id="PS51755">
    <property type="entry name" value="OMPR_PHOB"/>
    <property type="match status" value="1"/>
</dbReference>
<name>A0A3S9V2Y2_9BACL</name>
<dbReference type="OrthoDB" id="9790442at2"/>
<feature type="DNA-binding region" description="OmpR/PhoB-type" evidence="8">
    <location>
        <begin position="128"/>
        <end position="227"/>
    </location>
</feature>
<dbReference type="PANTHER" id="PTHR48111:SF54">
    <property type="entry name" value="STAGE 0 SPORULATION PROTEIN A HOMOLOG"/>
    <property type="match status" value="1"/>
</dbReference>
<protein>
    <submittedName>
        <fullName evidence="11">DNA-binding response regulator</fullName>
    </submittedName>
</protein>
<dbReference type="InterPro" id="IPR036388">
    <property type="entry name" value="WH-like_DNA-bd_sf"/>
</dbReference>
<dbReference type="Pfam" id="PF00486">
    <property type="entry name" value="Trans_reg_C"/>
    <property type="match status" value="1"/>
</dbReference>
<dbReference type="Pfam" id="PF00072">
    <property type="entry name" value="Response_reg"/>
    <property type="match status" value="1"/>
</dbReference>
<dbReference type="GO" id="GO:0000156">
    <property type="term" value="F:phosphorelay response regulator activity"/>
    <property type="evidence" value="ECO:0007669"/>
    <property type="project" value="TreeGrafter"/>
</dbReference>
<evidence type="ECO:0000313" key="11">
    <source>
        <dbReference type="EMBL" id="AZS16914.1"/>
    </source>
</evidence>
<dbReference type="CDD" id="cd17574">
    <property type="entry name" value="REC_OmpR"/>
    <property type="match status" value="1"/>
</dbReference>
<evidence type="ECO:0000256" key="7">
    <source>
        <dbReference type="PROSITE-ProRule" id="PRU00169"/>
    </source>
</evidence>
<evidence type="ECO:0000256" key="1">
    <source>
        <dbReference type="ARBA" id="ARBA00004496"/>
    </source>
</evidence>
<dbReference type="SUPFAM" id="SSF46894">
    <property type="entry name" value="C-terminal effector domain of the bipartite response regulators"/>
    <property type="match status" value="1"/>
</dbReference>
<dbReference type="SMART" id="SM00448">
    <property type="entry name" value="REC"/>
    <property type="match status" value="1"/>
</dbReference>
<dbReference type="InterPro" id="IPR016032">
    <property type="entry name" value="Sig_transdc_resp-reg_C-effctor"/>
</dbReference>
<dbReference type="PANTHER" id="PTHR48111">
    <property type="entry name" value="REGULATOR OF RPOS"/>
    <property type="match status" value="1"/>
</dbReference>
<dbReference type="GO" id="GO:0006355">
    <property type="term" value="P:regulation of DNA-templated transcription"/>
    <property type="evidence" value="ECO:0007669"/>
    <property type="project" value="InterPro"/>
</dbReference>
<dbReference type="GO" id="GO:0032993">
    <property type="term" value="C:protein-DNA complex"/>
    <property type="evidence" value="ECO:0007669"/>
    <property type="project" value="TreeGrafter"/>
</dbReference>
<organism evidence="11 12">
    <name type="scientific">Paenibacillus lutimineralis</name>
    <dbReference type="NCBI Taxonomy" id="2707005"/>
    <lineage>
        <taxon>Bacteria</taxon>
        <taxon>Bacillati</taxon>
        <taxon>Bacillota</taxon>
        <taxon>Bacilli</taxon>
        <taxon>Bacillales</taxon>
        <taxon>Paenibacillaceae</taxon>
        <taxon>Paenibacillus</taxon>
    </lineage>
</organism>
<dbReference type="InterPro" id="IPR001789">
    <property type="entry name" value="Sig_transdc_resp-reg_receiver"/>
</dbReference>
<keyword evidence="5 8" id="KW-0238">DNA-binding</keyword>
<keyword evidence="3" id="KW-0902">Two-component regulatory system</keyword>
<dbReference type="InterPro" id="IPR011006">
    <property type="entry name" value="CheY-like_superfamily"/>
</dbReference>
<dbReference type="Gene3D" id="3.40.50.2300">
    <property type="match status" value="1"/>
</dbReference>
<feature type="domain" description="OmpR/PhoB-type" evidence="10">
    <location>
        <begin position="128"/>
        <end position="227"/>
    </location>
</feature>
<dbReference type="EMBL" id="CP034346">
    <property type="protein sequence ID" value="AZS16914.1"/>
    <property type="molecule type" value="Genomic_DNA"/>
</dbReference>
<dbReference type="Gene3D" id="1.10.10.10">
    <property type="entry name" value="Winged helix-like DNA-binding domain superfamily/Winged helix DNA-binding domain"/>
    <property type="match status" value="1"/>
</dbReference>
<evidence type="ECO:0000256" key="4">
    <source>
        <dbReference type="ARBA" id="ARBA00023015"/>
    </source>
</evidence>
<dbReference type="KEGG" id="plut:EI981_22260"/>
<keyword evidence="2 7" id="KW-0597">Phosphoprotein</keyword>
<dbReference type="PROSITE" id="PS50110">
    <property type="entry name" value="RESPONSE_REGULATORY"/>
    <property type="match status" value="1"/>
</dbReference>
<gene>
    <name evidence="11" type="ORF">EI981_22260</name>
</gene>
<evidence type="ECO:0000259" key="10">
    <source>
        <dbReference type="PROSITE" id="PS51755"/>
    </source>
</evidence>
<dbReference type="GO" id="GO:0005829">
    <property type="term" value="C:cytosol"/>
    <property type="evidence" value="ECO:0007669"/>
    <property type="project" value="TreeGrafter"/>
</dbReference>
<evidence type="ECO:0000259" key="9">
    <source>
        <dbReference type="PROSITE" id="PS50110"/>
    </source>
</evidence>
<dbReference type="SMART" id="SM00862">
    <property type="entry name" value="Trans_reg_C"/>
    <property type="match status" value="1"/>
</dbReference>
<keyword evidence="12" id="KW-1185">Reference proteome</keyword>
<dbReference type="InterPro" id="IPR039420">
    <property type="entry name" value="WalR-like"/>
</dbReference>
<evidence type="ECO:0000256" key="6">
    <source>
        <dbReference type="ARBA" id="ARBA00023163"/>
    </source>
</evidence>
<dbReference type="RefSeq" id="WP_127001991.1">
    <property type="nucleotide sequence ID" value="NZ_CP034346.1"/>
</dbReference>
<dbReference type="FunFam" id="1.10.10.10:FF:000018">
    <property type="entry name" value="DNA-binding response regulator ResD"/>
    <property type="match status" value="1"/>
</dbReference>
<evidence type="ECO:0000256" key="2">
    <source>
        <dbReference type="ARBA" id="ARBA00022553"/>
    </source>
</evidence>
<evidence type="ECO:0000313" key="12">
    <source>
        <dbReference type="Proteomes" id="UP000270678"/>
    </source>
</evidence>
<evidence type="ECO:0000256" key="3">
    <source>
        <dbReference type="ARBA" id="ARBA00023012"/>
    </source>
</evidence>
<proteinExistence type="predicted"/>
<accession>A0A3S9V2Y2</accession>
<comment type="subcellular location">
    <subcellularLocation>
        <location evidence="1">Cytoplasm</location>
    </subcellularLocation>
</comment>
<dbReference type="SUPFAM" id="SSF52172">
    <property type="entry name" value="CheY-like"/>
    <property type="match status" value="1"/>
</dbReference>
<dbReference type="CDD" id="cd00383">
    <property type="entry name" value="trans_reg_C"/>
    <property type="match status" value="1"/>
</dbReference>
<dbReference type="Proteomes" id="UP000270678">
    <property type="component" value="Chromosome"/>
</dbReference>
<keyword evidence="6" id="KW-0804">Transcription</keyword>
<evidence type="ECO:0000256" key="8">
    <source>
        <dbReference type="PROSITE-ProRule" id="PRU01091"/>
    </source>
</evidence>
<sequence length="232" mass="26703">MKVMIVEDERPIRNFVRINLKRQGIVVVEAESGEEAMEAVEREKDIDIALLDIQLPAISGLDVCRMLRRSFPKMGIIMLTALTQEEDLVAALEMGADDYICKPFSPTELLARINALYRRLHPVAYEMGGQLQSGIFVLSSKERKLWKNGIEVELTPTEYALMKLFLEHADASLSRDDILNAVWGQDYTGEVKTVDVHMRRLRNKIEEDPSHPHWIHTVWGHGYKWSSQYEEH</sequence>
<dbReference type="InterPro" id="IPR001867">
    <property type="entry name" value="OmpR/PhoB-type_DNA-bd"/>
</dbReference>
<feature type="domain" description="Response regulatory" evidence="9">
    <location>
        <begin position="2"/>
        <end position="117"/>
    </location>
</feature>
<feature type="modified residue" description="4-aspartylphosphate" evidence="7">
    <location>
        <position position="52"/>
    </location>
</feature>
<dbReference type="GO" id="GO:0000976">
    <property type="term" value="F:transcription cis-regulatory region binding"/>
    <property type="evidence" value="ECO:0007669"/>
    <property type="project" value="TreeGrafter"/>
</dbReference>
<evidence type="ECO:0000256" key="5">
    <source>
        <dbReference type="ARBA" id="ARBA00023125"/>
    </source>
</evidence>